<proteinExistence type="predicted"/>
<keyword evidence="2" id="KW-1185">Reference proteome</keyword>
<sequence length="124" mass="14345">MDEFDVNMDEFNVPRDELDVTKDELDVTRDKFDVNRDKFGFKIFLGTQMIQFTFSKSSTFFYRLLHRPFVFGRQQSFTPAHGQHHFQLASGCEAKSSLKVAKFGLDSRVLNQKSSATDKHVVKS</sequence>
<gene>
    <name evidence="1" type="ORF">CRG98_032084</name>
</gene>
<evidence type="ECO:0000313" key="2">
    <source>
        <dbReference type="Proteomes" id="UP000233551"/>
    </source>
</evidence>
<dbReference type="EMBL" id="PGOL01002496">
    <property type="protein sequence ID" value="PKI47494.1"/>
    <property type="molecule type" value="Genomic_DNA"/>
</dbReference>
<name>A0A2I0IU30_PUNGR</name>
<dbReference type="Proteomes" id="UP000233551">
    <property type="component" value="Unassembled WGS sequence"/>
</dbReference>
<evidence type="ECO:0000313" key="1">
    <source>
        <dbReference type="EMBL" id="PKI47494.1"/>
    </source>
</evidence>
<accession>A0A2I0IU30</accession>
<comment type="caution">
    <text evidence="1">The sequence shown here is derived from an EMBL/GenBank/DDBJ whole genome shotgun (WGS) entry which is preliminary data.</text>
</comment>
<protein>
    <submittedName>
        <fullName evidence="1">Uncharacterized protein</fullName>
    </submittedName>
</protein>
<dbReference type="AlphaFoldDB" id="A0A2I0IU30"/>
<organism evidence="1 2">
    <name type="scientific">Punica granatum</name>
    <name type="common">Pomegranate</name>
    <dbReference type="NCBI Taxonomy" id="22663"/>
    <lineage>
        <taxon>Eukaryota</taxon>
        <taxon>Viridiplantae</taxon>
        <taxon>Streptophyta</taxon>
        <taxon>Embryophyta</taxon>
        <taxon>Tracheophyta</taxon>
        <taxon>Spermatophyta</taxon>
        <taxon>Magnoliopsida</taxon>
        <taxon>eudicotyledons</taxon>
        <taxon>Gunneridae</taxon>
        <taxon>Pentapetalae</taxon>
        <taxon>rosids</taxon>
        <taxon>malvids</taxon>
        <taxon>Myrtales</taxon>
        <taxon>Lythraceae</taxon>
        <taxon>Punica</taxon>
    </lineage>
</organism>
<reference evidence="1 2" key="1">
    <citation type="submission" date="2017-11" db="EMBL/GenBank/DDBJ databases">
        <title>De-novo sequencing of pomegranate (Punica granatum L.) genome.</title>
        <authorList>
            <person name="Akparov Z."/>
            <person name="Amiraslanov A."/>
            <person name="Hajiyeva S."/>
            <person name="Abbasov M."/>
            <person name="Kaur K."/>
            <person name="Hamwieh A."/>
            <person name="Solovyev V."/>
            <person name="Salamov A."/>
            <person name="Braich B."/>
            <person name="Kosarev P."/>
            <person name="Mahmoud A."/>
            <person name="Hajiyev E."/>
            <person name="Babayeva S."/>
            <person name="Izzatullayeva V."/>
            <person name="Mammadov A."/>
            <person name="Mammadov A."/>
            <person name="Sharifova S."/>
            <person name="Ojaghi J."/>
            <person name="Eynullazada K."/>
            <person name="Bayramov B."/>
            <person name="Abdulazimova A."/>
            <person name="Shahmuradov I."/>
        </authorList>
    </citation>
    <scope>NUCLEOTIDE SEQUENCE [LARGE SCALE GENOMIC DNA]</scope>
    <source>
        <strain evidence="2">cv. AG2017</strain>
        <tissue evidence="1">Leaf</tissue>
    </source>
</reference>